<evidence type="ECO:0000256" key="3">
    <source>
        <dbReference type="ARBA" id="ARBA00047676"/>
    </source>
</evidence>
<gene>
    <name evidence="6" type="ORF">SSS_1279</name>
</gene>
<evidence type="ECO:0000313" key="8">
    <source>
        <dbReference type="Proteomes" id="UP000070412"/>
    </source>
</evidence>
<dbReference type="GO" id="GO:0051500">
    <property type="term" value="F:D-tyrosyl-tRNA(Tyr) deacylase activity"/>
    <property type="evidence" value="ECO:0007669"/>
    <property type="project" value="TreeGrafter"/>
</dbReference>
<keyword evidence="5" id="KW-0694">RNA-binding</keyword>
<dbReference type="InterPro" id="IPR023509">
    <property type="entry name" value="DTD-like_sf"/>
</dbReference>
<keyword evidence="8" id="KW-1185">Reference proteome</keyword>
<reference evidence="8" key="1">
    <citation type="journal article" date="2020" name="PLoS Negl. Trop. Dis.">
        <title>High-quality nuclear genome for Sarcoptes scabiei-A critical resource for a neglected parasite.</title>
        <authorList>
            <person name="Korhonen P.K."/>
            <person name="Gasser R.B."/>
            <person name="Ma G."/>
            <person name="Wang T."/>
            <person name="Stroehlein A.J."/>
            <person name="Young N.D."/>
            <person name="Ang C.S."/>
            <person name="Fernando D.D."/>
            <person name="Lu H.C."/>
            <person name="Taylor S."/>
            <person name="Reynolds S.L."/>
            <person name="Mofiz E."/>
            <person name="Najaraj S.H."/>
            <person name="Gowda H."/>
            <person name="Madugundu A."/>
            <person name="Renuse S."/>
            <person name="Holt D."/>
            <person name="Pandey A."/>
            <person name="Papenfuss A.T."/>
            <person name="Fischer K."/>
        </authorList>
    </citation>
    <scope>NUCLEOTIDE SEQUENCE [LARGE SCALE GENOMIC DNA]</scope>
</reference>
<dbReference type="Gene3D" id="3.50.80.10">
    <property type="entry name" value="D-tyrosyl-tRNA(Tyr) deacylase"/>
    <property type="match status" value="1"/>
</dbReference>
<sequence length="163" mass="18555">MRAVIQRVKSASVTAVDGKIISKIDHGLCVLIGISRNDTEIDSDYMQVALEILKLCLFDNPENGKRWQNSVVDRNYEILCVSQFTLYSIMKGNKLDFHQSMESKKSKIVYDKLLDKLRDMYCFEKIKDGQFGALMEVNIVNDGPVTINIESPRSNNLNSTDQE</sequence>
<dbReference type="NCBIfam" id="TIGR00256">
    <property type="entry name" value="D-aminoacyl-tRNA deacylase"/>
    <property type="match status" value="1"/>
</dbReference>
<dbReference type="SUPFAM" id="SSF69500">
    <property type="entry name" value="DTD-like"/>
    <property type="match status" value="1"/>
</dbReference>
<comment type="catalytic activity">
    <reaction evidence="4">
        <text>a D-aminoacyl-tRNA + H2O = a tRNA + a D-alpha-amino acid + H(+)</text>
        <dbReference type="Rhea" id="RHEA:13953"/>
        <dbReference type="Rhea" id="RHEA-COMP:10123"/>
        <dbReference type="Rhea" id="RHEA-COMP:10124"/>
        <dbReference type="ChEBI" id="CHEBI:15377"/>
        <dbReference type="ChEBI" id="CHEBI:15378"/>
        <dbReference type="ChEBI" id="CHEBI:59871"/>
        <dbReference type="ChEBI" id="CHEBI:78442"/>
        <dbReference type="ChEBI" id="CHEBI:79333"/>
        <dbReference type="EC" id="3.1.1.96"/>
    </reaction>
</comment>
<evidence type="ECO:0000313" key="6">
    <source>
        <dbReference type="EMBL" id="KAF7488557.1"/>
    </source>
</evidence>
<dbReference type="PANTHER" id="PTHR10472:SF5">
    <property type="entry name" value="D-AMINOACYL-TRNA DEACYLASE 1"/>
    <property type="match status" value="1"/>
</dbReference>
<dbReference type="GO" id="GO:0005737">
    <property type="term" value="C:cytoplasm"/>
    <property type="evidence" value="ECO:0007669"/>
    <property type="project" value="UniProtKB-SubCell"/>
</dbReference>
<comment type="subcellular location">
    <subcellularLocation>
        <location evidence="5">Cytoplasm</location>
    </subcellularLocation>
</comment>
<reference evidence="7" key="3">
    <citation type="submission" date="2022-06" db="UniProtKB">
        <authorList>
            <consortium name="EnsemblMetazoa"/>
        </authorList>
    </citation>
    <scope>IDENTIFICATION</scope>
</reference>
<proteinExistence type="inferred from homology"/>
<comment type="similarity">
    <text evidence="1 5">Belongs to the DTD family.</text>
</comment>
<keyword evidence="5" id="KW-0378">Hydrolase</keyword>
<dbReference type="Pfam" id="PF02580">
    <property type="entry name" value="Tyr_Deacylase"/>
    <property type="match status" value="1"/>
</dbReference>
<evidence type="ECO:0000256" key="1">
    <source>
        <dbReference type="ARBA" id="ARBA00009673"/>
    </source>
</evidence>
<dbReference type="EMBL" id="WVUK01000066">
    <property type="protein sequence ID" value="KAF7488557.1"/>
    <property type="molecule type" value="Genomic_DNA"/>
</dbReference>
<reference evidence="6" key="2">
    <citation type="submission" date="2020-01" db="EMBL/GenBank/DDBJ databases">
        <authorList>
            <person name="Korhonen P.K.K."/>
            <person name="Guangxu M.G."/>
            <person name="Wang T.W."/>
            <person name="Stroehlein A.J.S."/>
            <person name="Young N.D."/>
            <person name="Ang C.-S.A."/>
            <person name="Fernando D.W.F."/>
            <person name="Lu H.L."/>
            <person name="Taylor S.T."/>
            <person name="Ehtesham M.E.M."/>
            <person name="Najaraj S.H.N."/>
            <person name="Harsha G.H.G."/>
            <person name="Madugundu A.M."/>
            <person name="Renuse S.R."/>
            <person name="Holt D.H."/>
            <person name="Pandey A.P."/>
            <person name="Papenfuss A.P."/>
            <person name="Gasser R.B.G."/>
            <person name="Fischer K.F."/>
        </authorList>
    </citation>
    <scope>NUCLEOTIDE SEQUENCE</scope>
    <source>
        <strain evidence="6">SSS_KF_BRIS2020</strain>
    </source>
</reference>
<keyword evidence="5" id="KW-0963">Cytoplasm</keyword>
<comment type="catalytic activity">
    <reaction evidence="3">
        <text>glycyl-tRNA(Ala) + H2O = tRNA(Ala) + glycine + H(+)</text>
        <dbReference type="Rhea" id="RHEA:53744"/>
        <dbReference type="Rhea" id="RHEA-COMP:9657"/>
        <dbReference type="Rhea" id="RHEA-COMP:13640"/>
        <dbReference type="ChEBI" id="CHEBI:15377"/>
        <dbReference type="ChEBI" id="CHEBI:15378"/>
        <dbReference type="ChEBI" id="CHEBI:57305"/>
        <dbReference type="ChEBI" id="CHEBI:78442"/>
        <dbReference type="ChEBI" id="CHEBI:78522"/>
        <dbReference type="EC" id="3.1.1.96"/>
    </reaction>
</comment>
<dbReference type="PANTHER" id="PTHR10472">
    <property type="entry name" value="D-TYROSYL-TRNA TYR DEACYLASE"/>
    <property type="match status" value="1"/>
</dbReference>
<dbReference type="EC" id="3.1.1.96" evidence="2 5"/>
<name>A0A834R3P0_SARSC</name>
<dbReference type="InterPro" id="IPR003732">
    <property type="entry name" value="Daa-tRNA_deacyls_DTD"/>
</dbReference>
<evidence type="ECO:0000313" key="7">
    <source>
        <dbReference type="EnsemblMetazoa" id="KAF7488557.1"/>
    </source>
</evidence>
<dbReference type="OrthoDB" id="275783at2759"/>
<keyword evidence="5" id="KW-0820">tRNA-binding</keyword>
<accession>A0A834R3P0</accession>
<evidence type="ECO:0000256" key="5">
    <source>
        <dbReference type="RuleBase" id="RU003470"/>
    </source>
</evidence>
<dbReference type="GO" id="GO:0000049">
    <property type="term" value="F:tRNA binding"/>
    <property type="evidence" value="ECO:0007669"/>
    <property type="project" value="UniProtKB-KW"/>
</dbReference>
<dbReference type="FunFam" id="3.50.80.10:FF:000001">
    <property type="entry name" value="D-aminoacyl-tRNA deacylase"/>
    <property type="match status" value="1"/>
</dbReference>
<evidence type="ECO:0000256" key="2">
    <source>
        <dbReference type="ARBA" id="ARBA00013056"/>
    </source>
</evidence>
<organism evidence="6">
    <name type="scientific">Sarcoptes scabiei</name>
    <name type="common">Itch mite</name>
    <name type="synonym">Acarus scabiei</name>
    <dbReference type="NCBI Taxonomy" id="52283"/>
    <lineage>
        <taxon>Eukaryota</taxon>
        <taxon>Metazoa</taxon>
        <taxon>Ecdysozoa</taxon>
        <taxon>Arthropoda</taxon>
        <taxon>Chelicerata</taxon>
        <taxon>Arachnida</taxon>
        <taxon>Acari</taxon>
        <taxon>Acariformes</taxon>
        <taxon>Sarcoptiformes</taxon>
        <taxon>Astigmata</taxon>
        <taxon>Psoroptidia</taxon>
        <taxon>Sarcoptoidea</taxon>
        <taxon>Sarcoptidae</taxon>
        <taxon>Sarcoptinae</taxon>
        <taxon>Sarcoptes</taxon>
    </lineage>
</organism>
<dbReference type="Proteomes" id="UP000070412">
    <property type="component" value="Unassembled WGS sequence"/>
</dbReference>
<dbReference type="AlphaFoldDB" id="A0A834R3P0"/>
<dbReference type="EnsemblMetazoa" id="SSS_1279s_mrna">
    <property type="protein sequence ID" value="KAF7488557.1"/>
    <property type="gene ID" value="SSS_1279"/>
</dbReference>
<evidence type="ECO:0000256" key="4">
    <source>
        <dbReference type="ARBA" id="ARBA00048018"/>
    </source>
</evidence>
<protein>
    <recommendedName>
        <fullName evidence="2 5">D-aminoacyl-tRNA deacylase</fullName>
        <ecNumber evidence="2 5">3.1.1.96</ecNumber>
    </recommendedName>
</protein>